<dbReference type="KEGG" id="tat:KUM_1233"/>
<dbReference type="Pfam" id="PF13665">
    <property type="entry name" value="Tox-PAAR-like"/>
    <property type="match status" value="1"/>
</dbReference>
<organism evidence="1">
    <name type="scientific">Taylorella asinigenitalis 14/45</name>
    <dbReference type="NCBI Taxonomy" id="1091495"/>
    <lineage>
        <taxon>Bacteria</taxon>
        <taxon>Pseudomonadati</taxon>
        <taxon>Pseudomonadota</taxon>
        <taxon>Betaproteobacteria</taxon>
        <taxon>Burkholderiales</taxon>
        <taxon>Alcaligenaceae</taxon>
        <taxon>Taylorella</taxon>
    </lineage>
</organism>
<dbReference type="BioCyc" id="TASI1091495:G13GE-1226-MONOMER"/>
<proteinExistence type="predicted"/>
<reference evidence="1" key="1">
    <citation type="journal article" date="2012" name="Vet. Microbiol.">
        <title>Comparative genomic analyses of the Taylorellae.</title>
        <authorList>
            <person name="Hauser H."/>
            <person name="Richter D.C."/>
            <person name="van Tonder A."/>
            <person name="Clark L."/>
            <person name="Preston A."/>
        </authorList>
    </citation>
    <scope>NUCLEOTIDE SEQUENCE</scope>
    <source>
        <strain evidence="1">14/45</strain>
    </source>
</reference>
<dbReference type="EMBL" id="HE681424">
    <property type="protein sequence ID" value="CCG20014.1"/>
    <property type="molecule type" value="Genomic_DNA"/>
</dbReference>
<protein>
    <submittedName>
        <fullName evidence="1">Uncharacterized protein</fullName>
    </submittedName>
</protein>
<dbReference type="HOGENOM" id="CLU_130931_2_0_4"/>
<gene>
    <name evidence="1" type="ORF">KUM_1233</name>
</gene>
<dbReference type="RefSeq" id="WP_015552026.1">
    <property type="nucleotide sequence ID" value="NC_021033.1"/>
</dbReference>
<evidence type="ECO:0000313" key="1">
    <source>
        <dbReference type="EMBL" id="CCG20014.1"/>
    </source>
</evidence>
<dbReference type="AlphaFoldDB" id="I7ILE5"/>
<accession>I7ILE5</accession>
<name>I7ILE5_9BURK</name>
<sequence>MFANSQFGGMDLGLPDVCKTPVPPIPYPNIAPSVVTIPVAFNYLIMGGPEHNMASIRPFTTGDVPGVGLGVASQTIIAKQNHVTGSFTNILRGTPVTRLTSIGPTNVFNCPPACRIVPSQFKVISLAP</sequence>